<feature type="domain" description="NmrA-like" evidence="4">
    <location>
        <begin position="11"/>
        <end position="232"/>
    </location>
</feature>
<evidence type="ECO:0000259" key="4">
    <source>
        <dbReference type="Pfam" id="PF05368"/>
    </source>
</evidence>
<comment type="caution">
    <text evidence="5">The sequence shown here is derived from an EMBL/GenBank/DDBJ whole genome shotgun (WGS) entry which is preliminary data.</text>
</comment>
<dbReference type="InterPro" id="IPR036291">
    <property type="entry name" value="NAD(P)-bd_dom_sf"/>
</dbReference>
<evidence type="ECO:0000313" key="6">
    <source>
        <dbReference type="Proteomes" id="UP001309876"/>
    </source>
</evidence>
<keyword evidence="3" id="KW-0560">Oxidoreductase</keyword>
<keyword evidence="6" id="KW-1185">Reference proteome</keyword>
<sequence>MQASKLIKVAIAGTGNVSQYLVEELVSYGHEVVVLSRRSNTQEKRCESRQTDYSVNSLLTVLEDCDALVSTVADYQNLDIPLQIHLTMLEACKQSRRCKTFVPSEWTSNVEDYPEQPMFFANANEALHQKLKESTDIRSTIVCNSWFADYIYPAQQRYLPDIGAPWPMDHASKTFTIYGPGTQLIDIVSVRDVAKAVAVLLATTEPWDPYTYLSGQQLSWNDLFTIISKRDPEWTSRTKPLADTINQIVANESPDSVLTAQFEVLSYSGASMFPKDKVQRHRAKYFPNLRFRNVEELLDAAAAARPGAIV</sequence>
<evidence type="ECO:0000256" key="2">
    <source>
        <dbReference type="ARBA" id="ARBA00022857"/>
    </source>
</evidence>
<organism evidence="5 6">
    <name type="scientific">Lithohypha guttulata</name>
    <dbReference type="NCBI Taxonomy" id="1690604"/>
    <lineage>
        <taxon>Eukaryota</taxon>
        <taxon>Fungi</taxon>
        <taxon>Dikarya</taxon>
        <taxon>Ascomycota</taxon>
        <taxon>Pezizomycotina</taxon>
        <taxon>Eurotiomycetes</taxon>
        <taxon>Chaetothyriomycetidae</taxon>
        <taxon>Chaetothyriales</taxon>
        <taxon>Trichomeriaceae</taxon>
        <taxon>Lithohypha</taxon>
    </lineage>
</organism>
<dbReference type="PANTHER" id="PTHR47706:SF4">
    <property type="entry name" value="NMRA-LIKE DOMAIN-CONTAINING PROTEIN"/>
    <property type="match status" value="1"/>
</dbReference>
<protein>
    <recommendedName>
        <fullName evidence="4">NmrA-like domain-containing protein</fullName>
    </recommendedName>
</protein>
<dbReference type="Gene3D" id="3.40.50.720">
    <property type="entry name" value="NAD(P)-binding Rossmann-like Domain"/>
    <property type="match status" value="2"/>
</dbReference>
<dbReference type="Pfam" id="PF05368">
    <property type="entry name" value="NmrA"/>
    <property type="match status" value="1"/>
</dbReference>
<dbReference type="AlphaFoldDB" id="A0AAN7SYK5"/>
<comment type="similarity">
    <text evidence="1">Belongs to the NmrA-type oxidoreductase family. Isoflavone reductase subfamily.</text>
</comment>
<evidence type="ECO:0000256" key="3">
    <source>
        <dbReference type="ARBA" id="ARBA00023002"/>
    </source>
</evidence>
<dbReference type="InterPro" id="IPR051609">
    <property type="entry name" value="NmrA/Isoflavone_reductase-like"/>
</dbReference>
<evidence type="ECO:0000313" key="5">
    <source>
        <dbReference type="EMBL" id="KAK5084640.1"/>
    </source>
</evidence>
<proteinExistence type="inferred from homology"/>
<dbReference type="GO" id="GO:0016491">
    <property type="term" value="F:oxidoreductase activity"/>
    <property type="evidence" value="ECO:0007669"/>
    <property type="project" value="UniProtKB-KW"/>
</dbReference>
<dbReference type="SUPFAM" id="SSF51735">
    <property type="entry name" value="NAD(P)-binding Rossmann-fold domains"/>
    <property type="match status" value="1"/>
</dbReference>
<dbReference type="PANTHER" id="PTHR47706">
    <property type="entry name" value="NMRA-LIKE FAMILY PROTEIN"/>
    <property type="match status" value="1"/>
</dbReference>
<gene>
    <name evidence="5" type="ORF">LTR05_005718</name>
</gene>
<reference evidence="5 6" key="1">
    <citation type="submission" date="2023-08" db="EMBL/GenBank/DDBJ databases">
        <title>Black Yeasts Isolated from many extreme environments.</title>
        <authorList>
            <person name="Coleine C."/>
            <person name="Stajich J.E."/>
            <person name="Selbmann L."/>
        </authorList>
    </citation>
    <scope>NUCLEOTIDE SEQUENCE [LARGE SCALE GENOMIC DNA]</scope>
    <source>
        <strain evidence="5 6">CCFEE 5910</strain>
    </source>
</reference>
<dbReference type="Proteomes" id="UP001309876">
    <property type="component" value="Unassembled WGS sequence"/>
</dbReference>
<keyword evidence="2" id="KW-0521">NADP</keyword>
<dbReference type="InterPro" id="IPR008030">
    <property type="entry name" value="NmrA-like"/>
</dbReference>
<dbReference type="EMBL" id="JAVRRJ010000005">
    <property type="protein sequence ID" value="KAK5084640.1"/>
    <property type="molecule type" value="Genomic_DNA"/>
</dbReference>
<evidence type="ECO:0000256" key="1">
    <source>
        <dbReference type="ARBA" id="ARBA00005725"/>
    </source>
</evidence>
<accession>A0AAN7SYK5</accession>
<name>A0AAN7SYK5_9EURO</name>